<sequence length="205" mass="22247">MKSFSTIVLAATAATGVMGAALSKPIEQRTTGAKLTYGSKTMNSAAYDVFQNTEVRVATGLLNARQESEPDPNRNETNPDTIFLLTCTDAGFRGDCLVFGAPPGMCGMHCLDHLSTSGVANMEPQVSFFNFQAPNSTEISDRFNDKVTSLSTNTGGKCQFYKFKGCNNKGDDRGLTSSYNYNLAVALPDDPRTVEYDNEITSWRC</sequence>
<feature type="signal peptide" evidence="1">
    <location>
        <begin position="1"/>
        <end position="19"/>
    </location>
</feature>
<reference evidence="2 3" key="1">
    <citation type="submission" date="2016-11" db="EMBL/GenBank/DDBJ databases">
        <title>Draft Genome Assembly of Colletotrichum chlorophyti a pathogen of herbaceous plants.</title>
        <authorList>
            <person name="Gan P."/>
            <person name="Narusaka M."/>
            <person name="Tsushima A."/>
            <person name="Narusaka Y."/>
            <person name="Takano Y."/>
            <person name="Shirasu K."/>
        </authorList>
    </citation>
    <scope>NUCLEOTIDE SEQUENCE [LARGE SCALE GENOMIC DNA]</scope>
    <source>
        <strain evidence="2 3">NTL11</strain>
    </source>
</reference>
<feature type="chain" id="PRO_5013180950" evidence="1">
    <location>
        <begin position="20"/>
        <end position="205"/>
    </location>
</feature>
<proteinExistence type="predicted"/>
<comment type="caution">
    <text evidence="2">The sequence shown here is derived from an EMBL/GenBank/DDBJ whole genome shotgun (WGS) entry which is preliminary data.</text>
</comment>
<protein>
    <submittedName>
        <fullName evidence="2">Uncharacterized protein</fullName>
    </submittedName>
</protein>
<keyword evidence="3" id="KW-1185">Reference proteome</keyword>
<organism evidence="2 3">
    <name type="scientific">Colletotrichum chlorophyti</name>
    <dbReference type="NCBI Taxonomy" id="708187"/>
    <lineage>
        <taxon>Eukaryota</taxon>
        <taxon>Fungi</taxon>
        <taxon>Dikarya</taxon>
        <taxon>Ascomycota</taxon>
        <taxon>Pezizomycotina</taxon>
        <taxon>Sordariomycetes</taxon>
        <taxon>Hypocreomycetidae</taxon>
        <taxon>Glomerellales</taxon>
        <taxon>Glomerellaceae</taxon>
        <taxon>Colletotrichum</taxon>
    </lineage>
</organism>
<evidence type="ECO:0000313" key="2">
    <source>
        <dbReference type="EMBL" id="OLN85728.1"/>
    </source>
</evidence>
<dbReference type="AlphaFoldDB" id="A0A1Q8RN36"/>
<dbReference type="OrthoDB" id="3636092at2759"/>
<dbReference type="Proteomes" id="UP000186583">
    <property type="component" value="Unassembled WGS sequence"/>
</dbReference>
<keyword evidence="1" id="KW-0732">Signal</keyword>
<gene>
    <name evidence="2" type="ORF">CCHL11_07793</name>
</gene>
<evidence type="ECO:0000313" key="3">
    <source>
        <dbReference type="Proteomes" id="UP000186583"/>
    </source>
</evidence>
<evidence type="ECO:0000256" key="1">
    <source>
        <dbReference type="SAM" id="SignalP"/>
    </source>
</evidence>
<accession>A0A1Q8RN36</accession>
<name>A0A1Q8RN36_9PEZI</name>
<dbReference type="EMBL" id="MPGH01000155">
    <property type="protein sequence ID" value="OLN85728.1"/>
    <property type="molecule type" value="Genomic_DNA"/>
</dbReference>